<evidence type="ECO:0000256" key="3">
    <source>
        <dbReference type="ARBA" id="ARBA00023015"/>
    </source>
</evidence>
<gene>
    <name evidence="6" type="ORF">BCR37DRAFT_350399</name>
</gene>
<accession>A0A1Y2F4D9</accession>
<keyword evidence="3" id="KW-0805">Transcription regulation</keyword>
<dbReference type="GO" id="GO:0006338">
    <property type="term" value="P:chromatin remodeling"/>
    <property type="evidence" value="ECO:0007669"/>
    <property type="project" value="InterPro"/>
</dbReference>
<dbReference type="RefSeq" id="XP_040723428.1">
    <property type="nucleotide sequence ID" value="XM_040867999.1"/>
</dbReference>
<dbReference type="GeneID" id="63784598"/>
<comment type="caution">
    <text evidence="6">The sequence shown here is derived from an EMBL/GenBank/DDBJ whole genome shotgun (WGS) entry which is preliminary data.</text>
</comment>
<dbReference type="OrthoDB" id="10258327at2759"/>
<dbReference type="PANTHER" id="PTHR10019">
    <property type="entry name" value="SNF5"/>
    <property type="match status" value="1"/>
</dbReference>
<evidence type="ECO:0000256" key="2">
    <source>
        <dbReference type="ARBA" id="ARBA00010239"/>
    </source>
</evidence>
<comment type="subcellular location">
    <subcellularLocation>
        <location evidence="1">Nucleus</location>
    </subcellularLocation>
</comment>
<organism evidence="6 7">
    <name type="scientific">Protomyces lactucae-debilis</name>
    <dbReference type="NCBI Taxonomy" id="2754530"/>
    <lineage>
        <taxon>Eukaryota</taxon>
        <taxon>Fungi</taxon>
        <taxon>Dikarya</taxon>
        <taxon>Ascomycota</taxon>
        <taxon>Taphrinomycotina</taxon>
        <taxon>Taphrinomycetes</taxon>
        <taxon>Taphrinales</taxon>
        <taxon>Protomycetaceae</taxon>
        <taxon>Protomyces</taxon>
    </lineage>
</organism>
<sequence length="359" mass="40586">MASWIRVRSDYIAQQAAAVEENLIPIRLDLELGNDYRLKDVFLWNLNEELITPTEFAVNLVTDLQLSQGYVNEIAREIRKQLEEYAPVANLAVPGQEAPVIVELEVHLSRHLITDKFEWDLQSTAAVEAFTRQTCQDLGLFGEFNVAMSCAIREQLMKLKKELVESPPGRTAEGHVEIENECAFDRPMGLRVSPDTLGLDWVPKIEILSREEIEKRDGERDRVVRRLRRETAKFGRSTGHIPATTMQLTATGRKRARTQFDDLTEAMPEHERGRWRCAWCRVSGQDTWEIGGAKKEYCRFCMPSAVPAATNGTSNETISMTAPQQVPGIADGKGWRRGLYSSRNPLNTPVVQASYIGAR</sequence>
<dbReference type="GO" id="GO:0000228">
    <property type="term" value="C:nuclear chromosome"/>
    <property type="evidence" value="ECO:0007669"/>
    <property type="project" value="InterPro"/>
</dbReference>
<dbReference type="EMBL" id="MCFI01000017">
    <property type="protein sequence ID" value="ORY78547.1"/>
    <property type="molecule type" value="Genomic_DNA"/>
</dbReference>
<evidence type="ECO:0000313" key="6">
    <source>
        <dbReference type="EMBL" id="ORY78547.1"/>
    </source>
</evidence>
<keyword evidence="7" id="KW-1185">Reference proteome</keyword>
<dbReference type="Pfam" id="PF04855">
    <property type="entry name" value="SNF5"/>
    <property type="match status" value="2"/>
</dbReference>
<keyword evidence="4" id="KW-0804">Transcription</keyword>
<comment type="similarity">
    <text evidence="2">Belongs to the SNF5 family.</text>
</comment>
<evidence type="ECO:0000256" key="5">
    <source>
        <dbReference type="ARBA" id="ARBA00023242"/>
    </source>
</evidence>
<reference evidence="6 7" key="1">
    <citation type="submission" date="2016-07" db="EMBL/GenBank/DDBJ databases">
        <title>Pervasive Adenine N6-methylation of Active Genes in Fungi.</title>
        <authorList>
            <consortium name="DOE Joint Genome Institute"/>
            <person name="Mondo S.J."/>
            <person name="Dannebaum R.O."/>
            <person name="Kuo R.C."/>
            <person name="Labutti K."/>
            <person name="Haridas S."/>
            <person name="Kuo A."/>
            <person name="Salamov A."/>
            <person name="Ahrendt S.R."/>
            <person name="Lipzen A."/>
            <person name="Sullivan W."/>
            <person name="Andreopoulos W.B."/>
            <person name="Clum A."/>
            <person name="Lindquist E."/>
            <person name="Daum C."/>
            <person name="Ramamoorthy G.K."/>
            <person name="Gryganskyi A."/>
            <person name="Culley D."/>
            <person name="Magnuson J.K."/>
            <person name="James T.Y."/>
            <person name="O'Malley M.A."/>
            <person name="Stajich J.E."/>
            <person name="Spatafora J.W."/>
            <person name="Visel A."/>
            <person name="Grigoriev I.V."/>
        </authorList>
    </citation>
    <scope>NUCLEOTIDE SEQUENCE [LARGE SCALE GENOMIC DNA]</scope>
    <source>
        <strain evidence="6 7">12-1054</strain>
    </source>
</reference>
<evidence type="ECO:0008006" key="8">
    <source>
        <dbReference type="Google" id="ProtNLM"/>
    </source>
</evidence>
<keyword evidence="5" id="KW-0539">Nucleus</keyword>
<evidence type="ECO:0000313" key="7">
    <source>
        <dbReference type="Proteomes" id="UP000193685"/>
    </source>
</evidence>
<proteinExistence type="inferred from homology"/>
<dbReference type="InterPro" id="IPR006939">
    <property type="entry name" value="SNF5"/>
</dbReference>
<evidence type="ECO:0000256" key="1">
    <source>
        <dbReference type="ARBA" id="ARBA00004123"/>
    </source>
</evidence>
<protein>
    <recommendedName>
        <fullName evidence="8">SNF5-domain-containing protein</fullName>
    </recommendedName>
</protein>
<dbReference type="AlphaFoldDB" id="A0A1Y2F4D9"/>
<evidence type="ECO:0000256" key="4">
    <source>
        <dbReference type="ARBA" id="ARBA00023163"/>
    </source>
</evidence>
<dbReference type="STRING" id="56484.A0A1Y2F4D9"/>
<name>A0A1Y2F4D9_PROLT</name>
<dbReference type="Proteomes" id="UP000193685">
    <property type="component" value="Unassembled WGS sequence"/>
</dbReference>